<comment type="caution">
    <text evidence="3">The sequence shown here is derived from an EMBL/GenBank/DDBJ whole genome shotgun (WGS) entry which is preliminary data.</text>
</comment>
<feature type="transmembrane region" description="Helical" evidence="1">
    <location>
        <begin position="157"/>
        <end position="181"/>
    </location>
</feature>
<feature type="transmembrane region" description="Helical" evidence="1">
    <location>
        <begin position="187"/>
        <end position="206"/>
    </location>
</feature>
<accession>A0AAP2G3R9</accession>
<keyword evidence="1" id="KW-0472">Membrane</keyword>
<keyword evidence="1" id="KW-0812">Transmembrane</keyword>
<gene>
    <name evidence="3" type="ORF">KI659_06975</name>
</gene>
<evidence type="ECO:0000256" key="1">
    <source>
        <dbReference type="SAM" id="Phobius"/>
    </source>
</evidence>
<proteinExistence type="predicted"/>
<dbReference type="GO" id="GO:0004175">
    <property type="term" value="F:endopeptidase activity"/>
    <property type="evidence" value="ECO:0007669"/>
    <property type="project" value="UniProtKB-ARBA"/>
</dbReference>
<dbReference type="Proteomes" id="UP001319104">
    <property type="component" value="Unassembled WGS sequence"/>
</dbReference>
<sequence>MDFLKYGKTYPKKGFNVKGLLILFLVKLFLITVYLIILDITGLDKFDYDDRFDQLIKDSPLLILLLVGVLAPFGEELVFRFPLNIKLKSFLVALAFSILVMFSEFWPLMLAYILILLSIFIVKKIGKPVPLKWLVYFSSAIFALIHLGNYQELDFLAYWYLMPFLVLSQFFGGLILCFLRLSHGLWLAIYFHAFWNTVLMSLVIWATQWRYRACPYTNS</sequence>
<dbReference type="EMBL" id="JAHCMY010000002">
    <property type="protein sequence ID" value="MBS9523760.1"/>
    <property type="molecule type" value="Genomic_DNA"/>
</dbReference>
<keyword evidence="4" id="KW-1185">Reference proteome</keyword>
<dbReference type="GO" id="GO:0080120">
    <property type="term" value="P:CAAX-box protein maturation"/>
    <property type="evidence" value="ECO:0007669"/>
    <property type="project" value="UniProtKB-ARBA"/>
</dbReference>
<dbReference type="Pfam" id="PF02517">
    <property type="entry name" value="Rce1-like"/>
    <property type="match status" value="1"/>
</dbReference>
<feature type="domain" description="CAAX prenyl protease 2/Lysostaphin resistance protein A-like" evidence="2">
    <location>
        <begin position="59"/>
        <end position="198"/>
    </location>
</feature>
<dbReference type="InterPro" id="IPR003675">
    <property type="entry name" value="Rce1/LyrA-like_dom"/>
</dbReference>
<feature type="transmembrane region" description="Helical" evidence="1">
    <location>
        <begin position="61"/>
        <end position="79"/>
    </location>
</feature>
<feature type="transmembrane region" description="Helical" evidence="1">
    <location>
        <begin position="91"/>
        <end position="121"/>
    </location>
</feature>
<keyword evidence="3" id="KW-0482">Metalloprotease</keyword>
<feature type="transmembrane region" description="Helical" evidence="1">
    <location>
        <begin position="20"/>
        <end position="41"/>
    </location>
</feature>
<feature type="transmembrane region" description="Helical" evidence="1">
    <location>
        <begin position="133"/>
        <end position="150"/>
    </location>
</feature>
<evidence type="ECO:0000313" key="4">
    <source>
        <dbReference type="Proteomes" id="UP001319104"/>
    </source>
</evidence>
<reference evidence="3 4" key="1">
    <citation type="submission" date="2021-05" db="EMBL/GenBank/DDBJ databases">
        <authorList>
            <person name="Zhang Z.D."/>
            <person name="Osman G."/>
        </authorList>
    </citation>
    <scope>NUCLEOTIDE SEQUENCE [LARGE SCALE GENOMIC DNA]</scope>
    <source>
        <strain evidence="3 4">KCTC 32217</strain>
    </source>
</reference>
<name>A0AAP2G3R9_9BACT</name>
<keyword evidence="3" id="KW-0378">Hydrolase</keyword>
<protein>
    <submittedName>
        <fullName evidence="3">CPBP family intramembrane metalloprotease</fullName>
    </submittedName>
</protein>
<keyword evidence="1" id="KW-1133">Transmembrane helix</keyword>
<dbReference type="GO" id="GO:0008237">
    <property type="term" value="F:metallopeptidase activity"/>
    <property type="evidence" value="ECO:0007669"/>
    <property type="project" value="UniProtKB-KW"/>
</dbReference>
<dbReference type="RefSeq" id="WP_213944635.1">
    <property type="nucleotide sequence ID" value="NZ_JAHCMY010000002.1"/>
</dbReference>
<keyword evidence="3" id="KW-0645">Protease</keyword>
<dbReference type="AlphaFoldDB" id="A0AAP2G3R9"/>
<organism evidence="3 4">
    <name type="scientific">Litoribacter ruber</name>
    <dbReference type="NCBI Taxonomy" id="702568"/>
    <lineage>
        <taxon>Bacteria</taxon>
        <taxon>Pseudomonadati</taxon>
        <taxon>Bacteroidota</taxon>
        <taxon>Cytophagia</taxon>
        <taxon>Cytophagales</taxon>
        <taxon>Cyclobacteriaceae</taxon>
        <taxon>Litoribacter</taxon>
    </lineage>
</organism>
<evidence type="ECO:0000313" key="3">
    <source>
        <dbReference type="EMBL" id="MBS9523760.1"/>
    </source>
</evidence>
<evidence type="ECO:0000259" key="2">
    <source>
        <dbReference type="Pfam" id="PF02517"/>
    </source>
</evidence>